<accession>A0ABD1FXI3</accession>
<feature type="compositionally biased region" description="Basic residues" evidence="1">
    <location>
        <begin position="1"/>
        <end position="11"/>
    </location>
</feature>
<evidence type="ECO:0000256" key="1">
    <source>
        <dbReference type="SAM" id="MobiDB-lite"/>
    </source>
</evidence>
<keyword evidence="3" id="KW-1185">Reference proteome</keyword>
<protein>
    <submittedName>
        <fullName evidence="2">Uncharacterized protein</fullName>
    </submittedName>
</protein>
<evidence type="ECO:0000313" key="3">
    <source>
        <dbReference type="Proteomes" id="UP001567538"/>
    </source>
</evidence>
<proteinExistence type="predicted"/>
<feature type="region of interest" description="Disordered" evidence="1">
    <location>
        <begin position="1"/>
        <end position="26"/>
    </location>
</feature>
<sequence>MPAIKRTKKNIQKLPIPKTSVTSSPSLSPPFFFFPDSKPQFISSTESNPQSNKFTHNSRLSSAPVQQNSRAPVLLQSGAPAAPLNYVVAARDVSLFPRRRTVRCCSETRHEGSPFQSASSEPTTHFHSRFELLEGNA</sequence>
<dbReference type="EMBL" id="JBEAFC010000011">
    <property type="protein sequence ID" value="KAL1536554.1"/>
    <property type="molecule type" value="Genomic_DNA"/>
</dbReference>
<gene>
    <name evidence="2" type="ORF">AAHA92_29186</name>
</gene>
<comment type="caution">
    <text evidence="2">The sequence shown here is derived from an EMBL/GenBank/DDBJ whole genome shotgun (WGS) entry which is preliminary data.</text>
</comment>
<dbReference type="Proteomes" id="UP001567538">
    <property type="component" value="Unassembled WGS sequence"/>
</dbReference>
<name>A0ABD1FXI3_SALDI</name>
<reference evidence="2 3" key="1">
    <citation type="submission" date="2024-06" db="EMBL/GenBank/DDBJ databases">
        <title>A chromosome level genome sequence of Diviner's sage (Salvia divinorum).</title>
        <authorList>
            <person name="Ford S.A."/>
            <person name="Ro D.-K."/>
            <person name="Ness R.W."/>
            <person name="Phillips M.A."/>
        </authorList>
    </citation>
    <scope>NUCLEOTIDE SEQUENCE [LARGE SCALE GENOMIC DNA]</scope>
    <source>
        <strain evidence="2">SAF-2024a</strain>
        <tissue evidence="2">Leaf</tissue>
    </source>
</reference>
<organism evidence="2 3">
    <name type="scientific">Salvia divinorum</name>
    <name type="common">Maria pastora</name>
    <name type="synonym">Diviner's sage</name>
    <dbReference type="NCBI Taxonomy" id="28513"/>
    <lineage>
        <taxon>Eukaryota</taxon>
        <taxon>Viridiplantae</taxon>
        <taxon>Streptophyta</taxon>
        <taxon>Embryophyta</taxon>
        <taxon>Tracheophyta</taxon>
        <taxon>Spermatophyta</taxon>
        <taxon>Magnoliopsida</taxon>
        <taxon>eudicotyledons</taxon>
        <taxon>Gunneridae</taxon>
        <taxon>Pentapetalae</taxon>
        <taxon>asterids</taxon>
        <taxon>lamiids</taxon>
        <taxon>Lamiales</taxon>
        <taxon>Lamiaceae</taxon>
        <taxon>Nepetoideae</taxon>
        <taxon>Mentheae</taxon>
        <taxon>Salviinae</taxon>
        <taxon>Salvia</taxon>
        <taxon>Salvia subgen. Calosphace</taxon>
    </lineage>
</organism>
<feature type="region of interest" description="Disordered" evidence="1">
    <location>
        <begin position="42"/>
        <end position="69"/>
    </location>
</feature>
<evidence type="ECO:0000313" key="2">
    <source>
        <dbReference type="EMBL" id="KAL1536554.1"/>
    </source>
</evidence>
<dbReference type="AlphaFoldDB" id="A0ABD1FXI3"/>